<dbReference type="Gene3D" id="1.20.141.10">
    <property type="entry name" value="Chitosanase, subunit A, domain 1"/>
    <property type="match status" value="1"/>
</dbReference>
<evidence type="ECO:0000259" key="2">
    <source>
        <dbReference type="Pfam" id="PF05838"/>
    </source>
</evidence>
<dbReference type="InterPro" id="IPR023346">
    <property type="entry name" value="Lysozyme-like_dom_sf"/>
</dbReference>
<name>A0A2H5Y970_9CHLR</name>
<keyword evidence="1" id="KW-0175">Coiled coil</keyword>
<evidence type="ECO:0000313" key="4">
    <source>
        <dbReference type="EMBL" id="GBD09963.1"/>
    </source>
</evidence>
<dbReference type="AlphaFoldDB" id="A0A2H5Y970"/>
<dbReference type="SUPFAM" id="SSF53955">
    <property type="entry name" value="Lysozyme-like"/>
    <property type="match status" value="1"/>
</dbReference>
<evidence type="ECO:0000313" key="5">
    <source>
        <dbReference type="Proteomes" id="UP000236642"/>
    </source>
</evidence>
<feature type="coiled-coil region" evidence="1">
    <location>
        <begin position="67"/>
        <end position="97"/>
    </location>
</feature>
<feature type="domain" description="TtsA-like Glycoside hydrolase family 108" evidence="2">
    <location>
        <begin position="121"/>
        <end position="204"/>
    </location>
</feature>
<dbReference type="EMBL" id="BEHY01000086">
    <property type="protein sequence ID" value="GBD09963.1"/>
    <property type="molecule type" value="Genomic_DNA"/>
</dbReference>
<dbReference type="Pfam" id="PF05838">
    <property type="entry name" value="Glyco_hydro_108"/>
    <property type="match status" value="1"/>
</dbReference>
<evidence type="ECO:0000256" key="1">
    <source>
        <dbReference type="SAM" id="Coils"/>
    </source>
</evidence>
<reference evidence="5" key="1">
    <citation type="submission" date="2017-09" db="EMBL/GenBank/DDBJ databases">
        <title>Metaegenomics of thermophilic ammonia-oxidizing enrichment culture.</title>
        <authorList>
            <person name="Kato S."/>
            <person name="Suzuki K."/>
        </authorList>
    </citation>
    <scope>NUCLEOTIDE SEQUENCE [LARGE SCALE GENOMIC DNA]</scope>
</reference>
<protein>
    <submittedName>
        <fullName evidence="4">Uncharacterized protein</fullName>
    </submittedName>
</protein>
<comment type="caution">
    <text evidence="4">The sequence shown here is derived from an EMBL/GenBank/DDBJ whole genome shotgun (WGS) entry which is preliminary data.</text>
</comment>
<gene>
    <name evidence="4" type="ORF">HRbin22_02226</name>
</gene>
<evidence type="ECO:0000259" key="3">
    <source>
        <dbReference type="Pfam" id="PF09374"/>
    </source>
</evidence>
<feature type="domain" description="Peptidoglycan binding" evidence="3">
    <location>
        <begin position="212"/>
        <end position="258"/>
    </location>
</feature>
<dbReference type="InterPro" id="IPR008565">
    <property type="entry name" value="TtsA-like_GH18_dom"/>
</dbReference>
<dbReference type="CDD" id="cd13926">
    <property type="entry name" value="N-acetylmuramidase_GH108"/>
    <property type="match status" value="1"/>
</dbReference>
<dbReference type="Proteomes" id="UP000236642">
    <property type="component" value="Unassembled WGS sequence"/>
</dbReference>
<accession>A0A2H5Y970</accession>
<organism evidence="4 5">
    <name type="scientific">Candidatus Thermoflexus japonica</name>
    <dbReference type="NCBI Taxonomy" id="2035417"/>
    <lineage>
        <taxon>Bacteria</taxon>
        <taxon>Bacillati</taxon>
        <taxon>Chloroflexota</taxon>
        <taxon>Thermoflexia</taxon>
        <taxon>Thermoflexales</taxon>
        <taxon>Thermoflexaceae</taxon>
        <taxon>Thermoflexus</taxon>
    </lineage>
</organism>
<proteinExistence type="predicted"/>
<dbReference type="InterPro" id="IPR018537">
    <property type="entry name" value="Peptidoglycan-bd_3"/>
</dbReference>
<dbReference type="Pfam" id="PF09374">
    <property type="entry name" value="PG_binding_3"/>
    <property type="match status" value="1"/>
</dbReference>
<sequence length="307" mass="34769">MSAVLRIHPEEIRKQIQRLREWRAEWSERLRSAQRTAILLVETVHAAPGRGFQTANAVQKRYLGLVEDQAELLARTLEQALDRLESAFEEAAQLLREPLMPAAAGALPTAAVAASFEEAYAFIRRWEGGYVHDPDDRGGATNMGITQATYDDYRRRHGLSPQEVARITEEEAQAIYREFWEHSGAGQLPRPLGLVHMDTAVHMGPGRARQFLSEVQQRNLETPEAAAEAYLDLRLNRYLELARDPSQRKFLAGWLNRLQDLSGHAVNPDFQRAFRAKILGRLAEDPDFAPTREFLIRLWSALGGQNP</sequence>